<name>A0ABW2ZQU1_9MICO</name>
<sequence length="291" mass="31152">MTERPQGIRSRIIAMEADLSPSERRVAEFFATQGPDTVLLSAAELGRMTRTSDATVIRTAKALGYTGLPELKLDLGGELMSSAHPARRLATRLALTKDTSETPLVERLAADAGERIGETERLFDEDALDAAAAAIEKAPAVMTFGVGLSRVIAEYQALRLGRVGKRVHFAKNMGFALADDLIQLREHDVIIVFNPGRDVREMTTIFERSSQVGATTIVVCASHAAPSASRADIVLIAPASAGGFTGETLTAGIIADVLVFALAQRAEQRATAVSEELTRLRRSLIGKRALS</sequence>
<dbReference type="InterPro" id="IPR000281">
    <property type="entry name" value="HTH_RpiR"/>
</dbReference>
<dbReference type="PROSITE" id="PS51464">
    <property type="entry name" value="SIS"/>
    <property type="match status" value="1"/>
</dbReference>
<dbReference type="InterPro" id="IPR036388">
    <property type="entry name" value="WH-like_DNA-bd_sf"/>
</dbReference>
<comment type="caution">
    <text evidence="3">The sequence shown here is derived from an EMBL/GenBank/DDBJ whole genome shotgun (WGS) entry which is preliminary data.</text>
</comment>
<dbReference type="SUPFAM" id="SSF53697">
    <property type="entry name" value="SIS domain"/>
    <property type="match status" value="1"/>
</dbReference>
<accession>A0ABW2ZQU1</accession>
<evidence type="ECO:0000313" key="4">
    <source>
        <dbReference type="Proteomes" id="UP001597042"/>
    </source>
</evidence>
<dbReference type="Gene3D" id="3.40.50.10490">
    <property type="entry name" value="Glucose-6-phosphate isomerase like protein, domain 1"/>
    <property type="match status" value="1"/>
</dbReference>
<dbReference type="InterPro" id="IPR047640">
    <property type="entry name" value="RpiR-like"/>
</dbReference>
<dbReference type="Pfam" id="PF01418">
    <property type="entry name" value="HTH_6"/>
    <property type="match status" value="1"/>
</dbReference>
<evidence type="ECO:0000313" key="3">
    <source>
        <dbReference type="EMBL" id="MFD0780845.1"/>
    </source>
</evidence>
<dbReference type="Gene3D" id="1.10.10.10">
    <property type="entry name" value="Winged helix-like DNA-binding domain superfamily/Winged helix DNA-binding domain"/>
    <property type="match status" value="1"/>
</dbReference>
<dbReference type="PROSITE" id="PS51071">
    <property type="entry name" value="HTH_RPIR"/>
    <property type="match status" value="1"/>
</dbReference>
<proteinExistence type="predicted"/>
<evidence type="ECO:0000259" key="2">
    <source>
        <dbReference type="PROSITE" id="PS51464"/>
    </source>
</evidence>
<reference evidence="4" key="1">
    <citation type="journal article" date="2019" name="Int. J. Syst. Evol. Microbiol.">
        <title>The Global Catalogue of Microorganisms (GCM) 10K type strain sequencing project: providing services to taxonomists for standard genome sequencing and annotation.</title>
        <authorList>
            <consortium name="The Broad Institute Genomics Platform"/>
            <consortium name="The Broad Institute Genome Sequencing Center for Infectious Disease"/>
            <person name="Wu L."/>
            <person name="Ma J."/>
        </authorList>
    </citation>
    <scope>NUCLEOTIDE SEQUENCE [LARGE SCALE GENOMIC DNA]</scope>
    <source>
        <strain evidence="4">CCUG 50754</strain>
    </source>
</reference>
<gene>
    <name evidence="3" type="ORF">ACFQZV_05970</name>
</gene>
<dbReference type="RefSeq" id="WP_378753568.1">
    <property type="nucleotide sequence ID" value="NZ_JBHSSV010000017.1"/>
</dbReference>
<evidence type="ECO:0000259" key="1">
    <source>
        <dbReference type="PROSITE" id="PS51071"/>
    </source>
</evidence>
<dbReference type="SUPFAM" id="SSF46689">
    <property type="entry name" value="Homeodomain-like"/>
    <property type="match status" value="1"/>
</dbReference>
<organism evidence="3 4">
    <name type="scientific">Microbacterium koreense</name>
    <dbReference type="NCBI Taxonomy" id="323761"/>
    <lineage>
        <taxon>Bacteria</taxon>
        <taxon>Bacillati</taxon>
        <taxon>Actinomycetota</taxon>
        <taxon>Actinomycetes</taxon>
        <taxon>Micrococcales</taxon>
        <taxon>Microbacteriaceae</taxon>
        <taxon>Microbacterium</taxon>
    </lineage>
</organism>
<dbReference type="Pfam" id="PF01380">
    <property type="entry name" value="SIS"/>
    <property type="match status" value="1"/>
</dbReference>
<dbReference type="Proteomes" id="UP001597042">
    <property type="component" value="Unassembled WGS sequence"/>
</dbReference>
<feature type="domain" description="SIS" evidence="2">
    <location>
        <begin position="131"/>
        <end position="268"/>
    </location>
</feature>
<feature type="domain" description="HTH rpiR-type" evidence="1">
    <location>
        <begin position="6"/>
        <end position="82"/>
    </location>
</feature>
<dbReference type="InterPro" id="IPR009057">
    <property type="entry name" value="Homeodomain-like_sf"/>
</dbReference>
<dbReference type="PANTHER" id="PTHR30514">
    <property type="entry name" value="GLUCOKINASE"/>
    <property type="match status" value="1"/>
</dbReference>
<keyword evidence="4" id="KW-1185">Reference proteome</keyword>
<dbReference type="InterPro" id="IPR046348">
    <property type="entry name" value="SIS_dom_sf"/>
</dbReference>
<dbReference type="InterPro" id="IPR001347">
    <property type="entry name" value="SIS_dom"/>
</dbReference>
<dbReference type="EMBL" id="JBHTIM010000001">
    <property type="protein sequence ID" value="MFD0780845.1"/>
    <property type="molecule type" value="Genomic_DNA"/>
</dbReference>
<protein>
    <submittedName>
        <fullName evidence="3">MurR/RpiR family transcriptional regulator</fullName>
    </submittedName>
</protein>
<dbReference type="PANTHER" id="PTHR30514:SF1">
    <property type="entry name" value="HTH-TYPE TRANSCRIPTIONAL REGULATOR HEXR-RELATED"/>
    <property type="match status" value="1"/>
</dbReference>